<comment type="caution">
    <text evidence="1">The sequence shown here is derived from an EMBL/GenBank/DDBJ whole genome shotgun (WGS) entry which is preliminary data.</text>
</comment>
<gene>
    <name evidence="1" type="ORF">E2C01_088194</name>
</gene>
<protein>
    <submittedName>
        <fullName evidence="1">Uncharacterized protein</fullName>
    </submittedName>
</protein>
<dbReference type="AlphaFoldDB" id="A0A5B7JJ83"/>
<organism evidence="1 2">
    <name type="scientific">Portunus trituberculatus</name>
    <name type="common">Swimming crab</name>
    <name type="synonym">Neptunus trituberculatus</name>
    <dbReference type="NCBI Taxonomy" id="210409"/>
    <lineage>
        <taxon>Eukaryota</taxon>
        <taxon>Metazoa</taxon>
        <taxon>Ecdysozoa</taxon>
        <taxon>Arthropoda</taxon>
        <taxon>Crustacea</taxon>
        <taxon>Multicrustacea</taxon>
        <taxon>Malacostraca</taxon>
        <taxon>Eumalacostraca</taxon>
        <taxon>Eucarida</taxon>
        <taxon>Decapoda</taxon>
        <taxon>Pleocyemata</taxon>
        <taxon>Brachyura</taxon>
        <taxon>Eubrachyura</taxon>
        <taxon>Portunoidea</taxon>
        <taxon>Portunidae</taxon>
        <taxon>Portuninae</taxon>
        <taxon>Portunus</taxon>
    </lineage>
</organism>
<evidence type="ECO:0000313" key="2">
    <source>
        <dbReference type="Proteomes" id="UP000324222"/>
    </source>
</evidence>
<sequence length="54" mass="5825">MTSSTSADPSSFADMPMVNASDDYLLEASFNDSVNGTCDVCSYIESKLGKPRLR</sequence>
<proteinExistence type="predicted"/>
<accession>A0A5B7JJ83</accession>
<dbReference type="OrthoDB" id="5962705at2759"/>
<dbReference type="Proteomes" id="UP000324222">
    <property type="component" value="Unassembled WGS sequence"/>
</dbReference>
<dbReference type="EMBL" id="VSRR010093519">
    <property type="protein sequence ID" value="MPC93078.1"/>
    <property type="molecule type" value="Genomic_DNA"/>
</dbReference>
<evidence type="ECO:0000313" key="1">
    <source>
        <dbReference type="EMBL" id="MPC93078.1"/>
    </source>
</evidence>
<name>A0A5B7JJ83_PORTR</name>
<keyword evidence="2" id="KW-1185">Reference proteome</keyword>
<reference evidence="1 2" key="1">
    <citation type="submission" date="2019-05" db="EMBL/GenBank/DDBJ databases">
        <title>Another draft genome of Portunus trituberculatus and its Hox gene families provides insights of decapod evolution.</title>
        <authorList>
            <person name="Jeong J.-H."/>
            <person name="Song I."/>
            <person name="Kim S."/>
            <person name="Choi T."/>
            <person name="Kim D."/>
            <person name="Ryu S."/>
            <person name="Kim W."/>
        </authorList>
    </citation>
    <scope>NUCLEOTIDE SEQUENCE [LARGE SCALE GENOMIC DNA]</scope>
    <source>
        <tissue evidence="1">Muscle</tissue>
    </source>
</reference>